<keyword evidence="3" id="KW-1185">Reference proteome</keyword>
<evidence type="ECO:0000313" key="3">
    <source>
        <dbReference type="Proteomes" id="UP000295083"/>
    </source>
</evidence>
<evidence type="ECO:0000313" key="2">
    <source>
        <dbReference type="EMBL" id="TDZ31564.1"/>
    </source>
</evidence>
<protein>
    <recommendedName>
        <fullName evidence="4">Secreted protein</fullName>
    </recommendedName>
</protein>
<sequence length="142" mass="15032">MQFPWAIILAATAASATPGSGHDMASGPVARALAKRQGWSDCSPSGVVNGQCARVYNGENCKGKTVWQIKPNCDQFCNKVGAEAIYSISASGDGTYGTTCYIYEDDDCKKEIGKTANRVGAGQSCASNPTQTIKSWKCTFKC</sequence>
<evidence type="ECO:0008006" key="4">
    <source>
        <dbReference type="Google" id="ProtNLM"/>
    </source>
</evidence>
<feature type="chain" id="PRO_5020592033" description="Secreted protein" evidence="1">
    <location>
        <begin position="22"/>
        <end position="142"/>
    </location>
</feature>
<dbReference type="EMBL" id="QAPG01000100">
    <property type="protein sequence ID" value="TDZ31564.1"/>
    <property type="molecule type" value="Genomic_DNA"/>
</dbReference>
<dbReference type="AlphaFoldDB" id="A0A4R8Q7A0"/>
<name>A0A4R8Q7A0_9PEZI</name>
<gene>
    <name evidence="2" type="ORF">C8035_v001500</name>
</gene>
<reference evidence="2 3" key="1">
    <citation type="submission" date="2018-11" db="EMBL/GenBank/DDBJ databases">
        <title>Genome sequence and assembly of Colletotrichum spinosum.</title>
        <authorList>
            <person name="Gan P."/>
            <person name="Shirasu K."/>
        </authorList>
    </citation>
    <scope>NUCLEOTIDE SEQUENCE [LARGE SCALE GENOMIC DNA]</scope>
    <source>
        <strain evidence="2 3">CBS 515.97</strain>
    </source>
</reference>
<feature type="signal peptide" evidence="1">
    <location>
        <begin position="1"/>
        <end position="21"/>
    </location>
</feature>
<keyword evidence="1" id="KW-0732">Signal</keyword>
<accession>A0A4R8Q7A0</accession>
<organism evidence="2 3">
    <name type="scientific">Colletotrichum spinosum</name>
    <dbReference type="NCBI Taxonomy" id="1347390"/>
    <lineage>
        <taxon>Eukaryota</taxon>
        <taxon>Fungi</taxon>
        <taxon>Dikarya</taxon>
        <taxon>Ascomycota</taxon>
        <taxon>Pezizomycotina</taxon>
        <taxon>Sordariomycetes</taxon>
        <taxon>Hypocreomycetidae</taxon>
        <taxon>Glomerellales</taxon>
        <taxon>Glomerellaceae</taxon>
        <taxon>Colletotrichum</taxon>
        <taxon>Colletotrichum orbiculare species complex</taxon>
    </lineage>
</organism>
<evidence type="ECO:0000256" key="1">
    <source>
        <dbReference type="SAM" id="SignalP"/>
    </source>
</evidence>
<comment type="caution">
    <text evidence="2">The sequence shown here is derived from an EMBL/GenBank/DDBJ whole genome shotgun (WGS) entry which is preliminary data.</text>
</comment>
<dbReference type="Proteomes" id="UP000295083">
    <property type="component" value="Unassembled WGS sequence"/>
</dbReference>
<proteinExistence type="predicted"/>